<organism evidence="3 4">
    <name type="scientific">Halodesulfovibrio marinisediminis DSM 17456</name>
    <dbReference type="NCBI Taxonomy" id="1121457"/>
    <lineage>
        <taxon>Bacteria</taxon>
        <taxon>Pseudomonadati</taxon>
        <taxon>Thermodesulfobacteriota</taxon>
        <taxon>Desulfovibrionia</taxon>
        <taxon>Desulfovibrionales</taxon>
        <taxon>Desulfovibrionaceae</taxon>
        <taxon>Halodesulfovibrio</taxon>
    </lineage>
</organism>
<sequence length="157" mass="17474">MTSRITLLAFALVLVTATFASAMTEVIVVEETAVVTTQPMTMDSKASFLNAMRGTGYLPPTMMFTPVYSPQGLRVVRTERMGMHPRMSGCAQLNMRARYQNAPYEAVYTNQNGCLVMCKVPAKIRNAPVMMHLGPNMHPRMMSPQQTNPMIRGVMRP</sequence>
<name>A0A1N6GUM5_9BACT</name>
<evidence type="ECO:0000256" key="2">
    <source>
        <dbReference type="SAM" id="SignalP"/>
    </source>
</evidence>
<protein>
    <submittedName>
        <fullName evidence="3">Uncharacterized protein</fullName>
    </submittedName>
</protein>
<dbReference type="RefSeq" id="WP_074216614.1">
    <property type="nucleotide sequence ID" value="NZ_FSRG01000005.1"/>
</dbReference>
<feature type="signal peptide" evidence="2">
    <location>
        <begin position="1"/>
        <end position="22"/>
    </location>
</feature>
<evidence type="ECO:0000256" key="1">
    <source>
        <dbReference type="SAM" id="MobiDB-lite"/>
    </source>
</evidence>
<feature type="chain" id="PRO_5012207255" evidence="2">
    <location>
        <begin position="23"/>
        <end position="157"/>
    </location>
</feature>
<keyword evidence="4" id="KW-1185">Reference proteome</keyword>
<feature type="region of interest" description="Disordered" evidence="1">
    <location>
        <begin position="136"/>
        <end position="157"/>
    </location>
</feature>
<evidence type="ECO:0000313" key="4">
    <source>
        <dbReference type="Proteomes" id="UP000184694"/>
    </source>
</evidence>
<dbReference type="Proteomes" id="UP000184694">
    <property type="component" value="Unassembled WGS sequence"/>
</dbReference>
<dbReference type="EMBL" id="FSRG01000005">
    <property type="protein sequence ID" value="SIO11223.1"/>
    <property type="molecule type" value="Genomic_DNA"/>
</dbReference>
<accession>A0A1N6GUM5</accession>
<dbReference type="AlphaFoldDB" id="A0A1N6GUM5"/>
<keyword evidence="2" id="KW-0732">Signal</keyword>
<evidence type="ECO:0000313" key="3">
    <source>
        <dbReference type="EMBL" id="SIO11223.1"/>
    </source>
</evidence>
<gene>
    <name evidence="3" type="ORF">SAMN02745161_1811</name>
</gene>
<reference evidence="4" key="1">
    <citation type="submission" date="2016-11" db="EMBL/GenBank/DDBJ databases">
        <authorList>
            <person name="Varghese N."/>
            <person name="Submissions S."/>
        </authorList>
    </citation>
    <scope>NUCLEOTIDE SEQUENCE [LARGE SCALE GENOMIC DNA]</scope>
    <source>
        <strain evidence="4">DSM 17456</strain>
    </source>
</reference>
<dbReference type="OrthoDB" id="9942527at2"/>
<proteinExistence type="predicted"/>